<accession>A0ABY2N4D0</accession>
<evidence type="ECO:0000313" key="2">
    <source>
        <dbReference type="Proteomes" id="UP000298057"/>
    </source>
</evidence>
<proteinExistence type="predicted"/>
<keyword evidence="2" id="KW-1185">Reference proteome</keyword>
<reference evidence="2" key="1">
    <citation type="journal article" date="2019" name="PLoS Negl. Trop. Dis.">
        <title>Revisiting the worldwide diversity of Leptospira species in the environment.</title>
        <authorList>
            <person name="Vincent A.T."/>
            <person name="Schiettekatte O."/>
            <person name="Bourhy P."/>
            <person name="Veyrier F.J."/>
            <person name="Picardeau M."/>
        </authorList>
    </citation>
    <scope>NUCLEOTIDE SEQUENCE [LARGE SCALE GENOMIC DNA]</scope>
    <source>
        <strain evidence="2">201702406</strain>
    </source>
</reference>
<sequence>METENTYIIYSPQYLRNHYENCKSLRNHFIANLPEFLKNEGQNLGLPDHIFIFQNPKKLTINQFLIDIINDSIKQQKELYPERLFIAETYLPWFYTDTYKNKDQILK</sequence>
<dbReference type="Proteomes" id="UP000298057">
    <property type="component" value="Unassembled WGS sequence"/>
</dbReference>
<comment type="caution">
    <text evidence="1">The sequence shown here is derived from an EMBL/GenBank/DDBJ whole genome shotgun (WGS) entry which is preliminary data.</text>
</comment>
<name>A0ABY2N4D0_9LEPT</name>
<protein>
    <submittedName>
        <fullName evidence="1">Uncharacterized protein</fullName>
    </submittedName>
</protein>
<gene>
    <name evidence="1" type="ORF">EHQ82_16885</name>
</gene>
<dbReference type="EMBL" id="RQGU01000117">
    <property type="protein sequence ID" value="TGM16777.1"/>
    <property type="molecule type" value="Genomic_DNA"/>
</dbReference>
<organism evidence="1 2">
    <name type="scientific">Leptospira selangorensis</name>
    <dbReference type="NCBI Taxonomy" id="2484982"/>
    <lineage>
        <taxon>Bacteria</taxon>
        <taxon>Pseudomonadati</taxon>
        <taxon>Spirochaetota</taxon>
        <taxon>Spirochaetia</taxon>
        <taxon>Leptospirales</taxon>
        <taxon>Leptospiraceae</taxon>
        <taxon>Leptospira</taxon>
    </lineage>
</organism>
<evidence type="ECO:0000313" key="1">
    <source>
        <dbReference type="EMBL" id="TGM16777.1"/>
    </source>
</evidence>
<dbReference type="RefSeq" id="WP_135628512.1">
    <property type="nucleotide sequence ID" value="NZ_RQGU01000117.1"/>
</dbReference>